<keyword evidence="5 10" id="KW-0472">Membrane</keyword>
<dbReference type="InterPro" id="IPR004090">
    <property type="entry name" value="Chemotax_Me-accpt_rcpt"/>
</dbReference>
<feature type="transmembrane region" description="Helical" evidence="10">
    <location>
        <begin position="186"/>
        <end position="208"/>
    </location>
</feature>
<dbReference type="Pfam" id="PF17200">
    <property type="entry name" value="sCache_2"/>
    <property type="match status" value="1"/>
</dbReference>
<protein>
    <submittedName>
        <fullName evidence="12">Methyl-accepting chemotaxis sensory transducer with Cache sensor</fullName>
    </submittedName>
</protein>
<keyword evidence="3 10" id="KW-0812">Transmembrane</keyword>
<name>A0A318KLX7_9NEIS</name>
<comment type="subcellular location">
    <subcellularLocation>
        <location evidence="1">Cell membrane</location>
        <topology evidence="1">Multi-pass membrane protein</topology>
    </subcellularLocation>
</comment>
<evidence type="ECO:0000259" key="11">
    <source>
        <dbReference type="PROSITE" id="PS50111"/>
    </source>
</evidence>
<dbReference type="SMART" id="SM00283">
    <property type="entry name" value="MA"/>
    <property type="match status" value="1"/>
</dbReference>
<proteinExistence type="inferred from homology"/>
<dbReference type="RefSeq" id="WP_110391394.1">
    <property type="nucleotide sequence ID" value="NZ_QJKI01000017.1"/>
</dbReference>
<gene>
    <name evidence="12" type="ORF">DFR34_11737</name>
</gene>
<evidence type="ECO:0000256" key="3">
    <source>
        <dbReference type="ARBA" id="ARBA00022692"/>
    </source>
</evidence>
<evidence type="ECO:0000313" key="13">
    <source>
        <dbReference type="Proteomes" id="UP000247555"/>
    </source>
</evidence>
<reference evidence="12 13" key="1">
    <citation type="submission" date="2018-05" db="EMBL/GenBank/DDBJ databases">
        <title>Genomic Encyclopedia of Type Strains, Phase IV (KMG-IV): sequencing the most valuable type-strain genomes for metagenomic binning, comparative biology and taxonomic classification.</title>
        <authorList>
            <person name="Goeker M."/>
        </authorList>
    </citation>
    <scope>NUCLEOTIDE SEQUENCE [LARGE SCALE GENOMIC DNA]</scope>
    <source>
        <strain evidence="12 13">DSM 29661</strain>
    </source>
</reference>
<keyword evidence="13" id="KW-1185">Reference proteome</keyword>
<dbReference type="OrthoDB" id="8899037at2"/>
<dbReference type="Pfam" id="PF00015">
    <property type="entry name" value="MCPsignal"/>
    <property type="match status" value="1"/>
</dbReference>
<dbReference type="SUPFAM" id="SSF58104">
    <property type="entry name" value="Methyl-accepting chemotaxis protein (MCP) signaling domain"/>
    <property type="match status" value="1"/>
</dbReference>
<dbReference type="InterPro" id="IPR033480">
    <property type="entry name" value="sCache_2"/>
</dbReference>
<dbReference type="PROSITE" id="PS50111">
    <property type="entry name" value="CHEMOTAXIS_TRANSDUC_2"/>
    <property type="match status" value="1"/>
</dbReference>
<organism evidence="12 13">
    <name type="scientific">Rivihabitans pingtungensis</name>
    <dbReference type="NCBI Taxonomy" id="1054498"/>
    <lineage>
        <taxon>Bacteria</taxon>
        <taxon>Pseudomonadati</taxon>
        <taxon>Pseudomonadota</taxon>
        <taxon>Betaproteobacteria</taxon>
        <taxon>Neisseriales</taxon>
        <taxon>Aquaspirillaceae</taxon>
        <taxon>Rivihabitans</taxon>
    </lineage>
</organism>
<dbReference type="FunFam" id="1.10.287.950:FF:000001">
    <property type="entry name" value="Methyl-accepting chemotaxis sensory transducer"/>
    <property type="match status" value="1"/>
</dbReference>
<dbReference type="SMART" id="SM01049">
    <property type="entry name" value="Cache_2"/>
    <property type="match status" value="1"/>
</dbReference>
<evidence type="ECO:0000256" key="10">
    <source>
        <dbReference type="SAM" id="Phobius"/>
    </source>
</evidence>
<dbReference type="PANTHER" id="PTHR32089:SF119">
    <property type="entry name" value="METHYL-ACCEPTING CHEMOTAXIS PROTEIN CTPL"/>
    <property type="match status" value="1"/>
</dbReference>
<evidence type="ECO:0000256" key="2">
    <source>
        <dbReference type="ARBA" id="ARBA00022475"/>
    </source>
</evidence>
<dbReference type="GO" id="GO:0005886">
    <property type="term" value="C:plasma membrane"/>
    <property type="evidence" value="ECO:0007669"/>
    <property type="project" value="UniProtKB-SubCell"/>
</dbReference>
<dbReference type="PANTHER" id="PTHR32089">
    <property type="entry name" value="METHYL-ACCEPTING CHEMOTAXIS PROTEIN MCPB"/>
    <property type="match status" value="1"/>
</dbReference>
<dbReference type="Gene3D" id="1.10.287.950">
    <property type="entry name" value="Methyl-accepting chemotaxis protein"/>
    <property type="match status" value="1"/>
</dbReference>
<keyword evidence="2" id="KW-1003">Cell membrane</keyword>
<evidence type="ECO:0000256" key="4">
    <source>
        <dbReference type="ARBA" id="ARBA00022989"/>
    </source>
</evidence>
<evidence type="ECO:0000313" key="12">
    <source>
        <dbReference type="EMBL" id="PXX77432.1"/>
    </source>
</evidence>
<evidence type="ECO:0000256" key="8">
    <source>
        <dbReference type="PROSITE-ProRule" id="PRU00284"/>
    </source>
</evidence>
<dbReference type="GO" id="GO:0004888">
    <property type="term" value="F:transmembrane signaling receptor activity"/>
    <property type="evidence" value="ECO:0007669"/>
    <property type="project" value="InterPro"/>
</dbReference>
<evidence type="ECO:0000256" key="7">
    <source>
        <dbReference type="ARBA" id="ARBA00029447"/>
    </source>
</evidence>
<dbReference type="AlphaFoldDB" id="A0A318KLX7"/>
<evidence type="ECO:0000256" key="6">
    <source>
        <dbReference type="ARBA" id="ARBA00023224"/>
    </source>
</evidence>
<dbReference type="Proteomes" id="UP000247555">
    <property type="component" value="Unassembled WGS sequence"/>
</dbReference>
<feature type="compositionally biased region" description="Low complexity" evidence="9">
    <location>
        <begin position="283"/>
        <end position="300"/>
    </location>
</feature>
<keyword evidence="6 8" id="KW-0807">Transducer</keyword>
<feature type="region of interest" description="Disordered" evidence="9">
    <location>
        <begin position="279"/>
        <end position="300"/>
    </location>
</feature>
<dbReference type="PRINTS" id="PR00260">
    <property type="entry name" value="CHEMTRNSDUCR"/>
</dbReference>
<accession>A0A318KLX7</accession>
<evidence type="ECO:0000256" key="9">
    <source>
        <dbReference type="SAM" id="MobiDB-lite"/>
    </source>
</evidence>
<dbReference type="Gene3D" id="3.30.450.20">
    <property type="entry name" value="PAS domain"/>
    <property type="match status" value="1"/>
</dbReference>
<comment type="similarity">
    <text evidence="7">Belongs to the methyl-accepting chemotaxis (MCP) protein family.</text>
</comment>
<evidence type="ECO:0000256" key="5">
    <source>
        <dbReference type="ARBA" id="ARBA00023136"/>
    </source>
</evidence>
<dbReference type="GO" id="GO:0006935">
    <property type="term" value="P:chemotaxis"/>
    <property type="evidence" value="ECO:0007669"/>
    <property type="project" value="InterPro"/>
</dbReference>
<comment type="caution">
    <text evidence="12">The sequence shown here is derived from an EMBL/GenBank/DDBJ whole genome shotgun (WGS) entry which is preliminary data.</text>
</comment>
<feature type="domain" description="Methyl-accepting transducer" evidence="11">
    <location>
        <begin position="266"/>
        <end position="502"/>
    </location>
</feature>
<sequence>MKNLSVRTQLLTLVVLAVVGFLTLGGMVLRSEYQALRAASIGKLTWLTESTLRIITHYEDAASQGKLSEAEAQARAKTAVMAARYGKDGYFFIFDAQMNYVGHPIKPALDGTSVYKLKDAKGRNLGELFAQALANGSGLAAYDWVKPGDSEESEKISKVLASPRWKWAVGTGQHIDDVNREILQSAISLLVIVGFGTLTLVVIGLLIARNIVRQLGGEPAYAAQVVASIAAGNLNTPVQHDNQGLLAAIAGMQQQLRTMVSQVADQAHRLMNMSQGLSGHVGQLSQSASQQSESASSMAASVEEMTVSINEIASHAGQAREVSQQAGVQSRESGRVVRRAAEEMAKIHDSVEAASHTLTTLVDDVSGISSIVGVIRDVADQTNLLALNAAIEAARAGEQGRGFAVVADEVRKLAERTSQATGEITDKISRIQQLSGQSRQSMDAAVEQMGAGVALAREGGTAIAVIEGRTDEVVSTVNDISLALKEQSLASNDIALRIEHIAQSASDNAAAVDAAAQASHDMHTVAANLQTSVRGFQT</sequence>
<evidence type="ECO:0000256" key="1">
    <source>
        <dbReference type="ARBA" id="ARBA00004651"/>
    </source>
</evidence>
<dbReference type="GO" id="GO:0007165">
    <property type="term" value="P:signal transduction"/>
    <property type="evidence" value="ECO:0007669"/>
    <property type="project" value="UniProtKB-KW"/>
</dbReference>
<keyword evidence="4 10" id="KW-1133">Transmembrane helix</keyword>
<dbReference type="InterPro" id="IPR004089">
    <property type="entry name" value="MCPsignal_dom"/>
</dbReference>
<dbReference type="EMBL" id="QJKI01000017">
    <property type="protein sequence ID" value="PXX77432.1"/>
    <property type="molecule type" value="Genomic_DNA"/>
</dbReference>
<dbReference type="CDD" id="cd11386">
    <property type="entry name" value="MCP_signal"/>
    <property type="match status" value="1"/>
</dbReference>